<keyword evidence="3" id="KW-0732">Signal</keyword>
<proteinExistence type="predicted"/>
<evidence type="ECO:0000313" key="5">
    <source>
        <dbReference type="Proteomes" id="UP001056384"/>
    </source>
</evidence>
<name>A0A9Q9B6I9_9PEZI</name>
<sequence length="325" mass="35789">MLTTLTLAAGVLIHSANAAYTNTTASWPGWSGLKHLIVFGDSYSQTGFEPTGEQPSPSNPLGNPAYPGSYTSSNGPNWVDFLTTTWNASYLETVNLAYGGATVDADLVKPYADTVISLKQQVNEQYLPYYAGENRSFEWQPSDTLFAVWIGINDVGGTYWQENSTDVFTAIFAEYAGLVDTIYETGARNFLFLNVPPVDRSPSVLEAGEWSQVNEAAGIATWNEKVAGLASNLSSVHADATTFVFDSNALFTEVLDDPSSHPETSAYLNTTRYCVEYENGTPEWDTFYESCEYAVDEYFWLNNLHPTFRIHNATAKAIAQQLAQE</sequence>
<dbReference type="SUPFAM" id="SSF52266">
    <property type="entry name" value="SGNH hydrolase"/>
    <property type="match status" value="1"/>
</dbReference>
<feature type="region of interest" description="Disordered" evidence="2">
    <location>
        <begin position="47"/>
        <end position="67"/>
    </location>
</feature>
<accession>A0A9Q9B6I9</accession>
<dbReference type="InterPro" id="IPR051058">
    <property type="entry name" value="GDSL_Est/Lipase"/>
</dbReference>
<dbReference type="PANTHER" id="PTHR45648">
    <property type="entry name" value="GDSL LIPASE/ACYLHYDROLASE FAMILY PROTEIN (AFU_ORTHOLOGUE AFUA_4G14700)"/>
    <property type="match status" value="1"/>
</dbReference>
<feature type="chain" id="PRO_5040302176" evidence="3">
    <location>
        <begin position="19"/>
        <end position="325"/>
    </location>
</feature>
<keyword evidence="1 4" id="KW-0378">Hydrolase</keyword>
<dbReference type="InterPro" id="IPR036514">
    <property type="entry name" value="SGNH_hydro_sf"/>
</dbReference>
<evidence type="ECO:0000256" key="1">
    <source>
        <dbReference type="ARBA" id="ARBA00022801"/>
    </source>
</evidence>
<organism evidence="4 5">
    <name type="scientific">Septoria linicola</name>
    <dbReference type="NCBI Taxonomy" id="215465"/>
    <lineage>
        <taxon>Eukaryota</taxon>
        <taxon>Fungi</taxon>
        <taxon>Dikarya</taxon>
        <taxon>Ascomycota</taxon>
        <taxon>Pezizomycotina</taxon>
        <taxon>Dothideomycetes</taxon>
        <taxon>Dothideomycetidae</taxon>
        <taxon>Mycosphaerellales</taxon>
        <taxon>Mycosphaerellaceae</taxon>
        <taxon>Septoria</taxon>
    </lineage>
</organism>
<feature type="signal peptide" evidence="3">
    <location>
        <begin position="1"/>
        <end position="18"/>
    </location>
</feature>
<dbReference type="EMBL" id="CP099428">
    <property type="protein sequence ID" value="USW58272.1"/>
    <property type="molecule type" value="Genomic_DNA"/>
</dbReference>
<keyword evidence="5" id="KW-1185">Reference proteome</keyword>
<dbReference type="Gene3D" id="3.40.50.1110">
    <property type="entry name" value="SGNH hydrolase"/>
    <property type="match status" value="1"/>
</dbReference>
<evidence type="ECO:0000256" key="2">
    <source>
        <dbReference type="SAM" id="MobiDB-lite"/>
    </source>
</evidence>
<protein>
    <submittedName>
        <fullName evidence="4">GDSL lipase/esterase, SGNH hydrolase superfamily</fullName>
    </submittedName>
</protein>
<dbReference type="GO" id="GO:0016788">
    <property type="term" value="F:hydrolase activity, acting on ester bonds"/>
    <property type="evidence" value="ECO:0007669"/>
    <property type="project" value="InterPro"/>
</dbReference>
<feature type="compositionally biased region" description="Polar residues" evidence="2">
    <location>
        <begin position="47"/>
        <end position="61"/>
    </location>
</feature>
<reference evidence="4" key="1">
    <citation type="submission" date="2022-06" db="EMBL/GenBank/DDBJ databases">
        <title>Complete genome sequences of two strains of the flax pathogen Septoria linicola.</title>
        <authorList>
            <person name="Lapalu N."/>
            <person name="Simon A."/>
            <person name="Demenou B."/>
            <person name="Paumier D."/>
            <person name="Guillot M.-P."/>
            <person name="Gout L."/>
            <person name="Valade R."/>
        </authorList>
    </citation>
    <scope>NUCLEOTIDE SEQUENCE</scope>
    <source>
        <strain evidence="4">SE15195</strain>
    </source>
</reference>
<dbReference type="InterPro" id="IPR001087">
    <property type="entry name" value="GDSL"/>
</dbReference>
<dbReference type="Pfam" id="PF00657">
    <property type="entry name" value="Lipase_GDSL"/>
    <property type="match status" value="1"/>
</dbReference>
<evidence type="ECO:0000256" key="3">
    <source>
        <dbReference type="SAM" id="SignalP"/>
    </source>
</evidence>
<dbReference type="AlphaFoldDB" id="A0A9Q9B6I9"/>
<gene>
    <name evidence="4" type="ORF">Slin15195_G115910</name>
</gene>
<dbReference type="CDD" id="cd01846">
    <property type="entry name" value="fatty_acyltransferase_like"/>
    <property type="match status" value="1"/>
</dbReference>
<evidence type="ECO:0000313" key="4">
    <source>
        <dbReference type="EMBL" id="USW58272.1"/>
    </source>
</evidence>
<dbReference type="PANTHER" id="PTHR45648:SF85">
    <property type="entry name" value="A, PUTATIVE (AFU_ORTHOLOGUE AFUA_2G10760)-RELATED"/>
    <property type="match status" value="1"/>
</dbReference>
<dbReference type="Proteomes" id="UP001056384">
    <property type="component" value="Chromosome 11"/>
</dbReference>